<organism evidence="1 2">
    <name type="scientific">Portunus trituberculatus</name>
    <name type="common">Swimming crab</name>
    <name type="synonym">Neptunus trituberculatus</name>
    <dbReference type="NCBI Taxonomy" id="210409"/>
    <lineage>
        <taxon>Eukaryota</taxon>
        <taxon>Metazoa</taxon>
        <taxon>Ecdysozoa</taxon>
        <taxon>Arthropoda</taxon>
        <taxon>Crustacea</taxon>
        <taxon>Multicrustacea</taxon>
        <taxon>Malacostraca</taxon>
        <taxon>Eumalacostraca</taxon>
        <taxon>Eucarida</taxon>
        <taxon>Decapoda</taxon>
        <taxon>Pleocyemata</taxon>
        <taxon>Brachyura</taxon>
        <taxon>Eubrachyura</taxon>
        <taxon>Portunoidea</taxon>
        <taxon>Portunidae</taxon>
        <taxon>Portuninae</taxon>
        <taxon>Portunus</taxon>
    </lineage>
</organism>
<gene>
    <name evidence="1" type="ORF">E2C01_053769</name>
</gene>
<dbReference type="EMBL" id="VSRR010016827">
    <property type="protein sequence ID" value="MPC59741.1"/>
    <property type="molecule type" value="Genomic_DNA"/>
</dbReference>
<dbReference type="AlphaFoldDB" id="A0A5B7GI29"/>
<name>A0A5B7GI29_PORTR</name>
<evidence type="ECO:0000313" key="1">
    <source>
        <dbReference type="EMBL" id="MPC59741.1"/>
    </source>
</evidence>
<dbReference type="Proteomes" id="UP000324222">
    <property type="component" value="Unassembled WGS sequence"/>
</dbReference>
<comment type="caution">
    <text evidence="1">The sequence shown here is derived from an EMBL/GenBank/DDBJ whole genome shotgun (WGS) entry which is preliminary data.</text>
</comment>
<accession>A0A5B7GI29</accession>
<proteinExistence type="predicted"/>
<protein>
    <submittedName>
        <fullName evidence="1">Uncharacterized protein</fullName>
    </submittedName>
</protein>
<sequence>MTCLELSADILASHSVHPHGGLVGEVLQAVHAQLSKILSTAKKRKEKKKKNNRCSSLEDVVFSASLKGKGSNMRCASVSPSEVMVRPPTRGLAGDTGVLPWDNASGCNLREKRWWWRVVVCSQSLVHVSVRERTTLSLGDSSMMQAFSSKQ</sequence>
<reference evidence="1 2" key="1">
    <citation type="submission" date="2019-05" db="EMBL/GenBank/DDBJ databases">
        <title>Another draft genome of Portunus trituberculatus and its Hox gene families provides insights of decapod evolution.</title>
        <authorList>
            <person name="Jeong J.-H."/>
            <person name="Song I."/>
            <person name="Kim S."/>
            <person name="Choi T."/>
            <person name="Kim D."/>
            <person name="Ryu S."/>
            <person name="Kim W."/>
        </authorList>
    </citation>
    <scope>NUCLEOTIDE SEQUENCE [LARGE SCALE GENOMIC DNA]</scope>
    <source>
        <tissue evidence="1">Muscle</tissue>
    </source>
</reference>
<keyword evidence="2" id="KW-1185">Reference proteome</keyword>
<evidence type="ECO:0000313" key="2">
    <source>
        <dbReference type="Proteomes" id="UP000324222"/>
    </source>
</evidence>